<protein>
    <submittedName>
        <fullName evidence="8">Radical-SAM L-lysine 2,3-aminomutase</fullName>
    </submittedName>
</protein>
<evidence type="ECO:0000256" key="4">
    <source>
        <dbReference type="ARBA" id="ARBA00022723"/>
    </source>
</evidence>
<dbReference type="InterPro" id="IPR013785">
    <property type="entry name" value="Aldolase_TIM"/>
</dbReference>
<dbReference type="GO" id="GO:0003824">
    <property type="term" value="F:catalytic activity"/>
    <property type="evidence" value="ECO:0007669"/>
    <property type="project" value="InterPro"/>
</dbReference>
<name>A0A077KRB3_9ACTN</name>
<dbReference type="PANTHER" id="PTHR30538">
    <property type="entry name" value="LYSINE 2,3-AMINOMUTASE-RELATED"/>
    <property type="match status" value="1"/>
</dbReference>
<dbReference type="EMBL" id="AB767280">
    <property type="protein sequence ID" value="BAP34710.1"/>
    <property type="molecule type" value="Genomic_DNA"/>
</dbReference>
<keyword evidence="6" id="KW-0408">Iron</keyword>
<keyword evidence="5" id="KW-0663">Pyridoxal phosphate</keyword>
<keyword evidence="4" id="KW-0479">Metal-binding</keyword>
<evidence type="ECO:0000256" key="6">
    <source>
        <dbReference type="ARBA" id="ARBA00023004"/>
    </source>
</evidence>
<dbReference type="GO" id="GO:0046872">
    <property type="term" value="F:metal ion binding"/>
    <property type="evidence" value="ECO:0007669"/>
    <property type="project" value="UniProtKB-KW"/>
</dbReference>
<proteinExistence type="predicted"/>
<dbReference type="GO" id="GO:0051539">
    <property type="term" value="F:4 iron, 4 sulfur cluster binding"/>
    <property type="evidence" value="ECO:0007669"/>
    <property type="project" value="UniProtKB-KW"/>
</dbReference>
<evidence type="ECO:0000313" key="8">
    <source>
        <dbReference type="EMBL" id="BAP34710.1"/>
    </source>
</evidence>
<dbReference type="PANTHER" id="PTHR30538:SF0">
    <property type="entry name" value="L-LYSINE 2,3-AMINOMUTASE AQ_1632-RELATED"/>
    <property type="match status" value="1"/>
</dbReference>
<sequence length="453" mass="50399">MSLLKVVNSASEDGSTRFRALGPHHLDEVAGRYGLPPDVLESVRAVAQVLPFRVNEYVLSELIDWHRVPDDPIYQLVFPQRGMLPAHEVDLLTELARRGSRRETAAEVRRIRAGLNPHPSGQKQLNVPKESDEELAGMQHKYRETVLYFPQQGQTCHAYCTYCFRWAQFIGDADLRFAAAGPGQLIGYLARHPAVSDVLFTGGDPLVMATSRLRGHIEPLLTVDTVRTIRIGTKSVAYWPQRFTTDADADDLLRLFEEITATGRTVAVMAHYSHPRELETAIARRALARIRATGAVIYCQAPLIAHVNDSARVWADLWRGELASGAVPYYMFVERDTGPRHYFEVPLARAHEIFHTAYQQLPGLARTVRGPVMSTTPGKIAVDGIEDTPQGRFFQLRLLQARDPRLVGRPFRAHYSDTAAWVDHLELDDATTPPDIAAAVGAATRPALTGVHG</sequence>
<evidence type="ECO:0000256" key="3">
    <source>
        <dbReference type="ARBA" id="ARBA00022691"/>
    </source>
</evidence>
<dbReference type="InterPro" id="IPR007197">
    <property type="entry name" value="rSAM"/>
</dbReference>
<reference evidence="8" key="1">
    <citation type="journal article" date="2013" name="J. Antibiot.">
        <title>Identification of the incednine biosynthetic gene cluster: characterization of novel beta-glutamate-beta-decarboxylase IdnL3.</title>
        <authorList>
            <person name="Takaishi M."/>
            <person name="Kudo F."/>
            <person name="Eguchi T."/>
        </authorList>
    </citation>
    <scope>NUCLEOTIDE SEQUENCE</scope>
    <source>
        <strain evidence="8">ML694-90F3</strain>
    </source>
</reference>
<dbReference type="SFLD" id="SFLDG01070">
    <property type="entry name" value="PLP-dependent"/>
    <property type="match status" value="1"/>
</dbReference>
<keyword evidence="7" id="KW-0411">Iron-sulfur</keyword>
<evidence type="ECO:0000256" key="1">
    <source>
        <dbReference type="ARBA" id="ARBA00001933"/>
    </source>
</evidence>
<dbReference type="AlphaFoldDB" id="A0A077KRB3"/>
<keyword evidence="3" id="KW-0949">S-adenosyl-L-methionine</keyword>
<dbReference type="Gene3D" id="3.20.20.70">
    <property type="entry name" value="Aldolase class I"/>
    <property type="match status" value="1"/>
</dbReference>
<evidence type="ECO:0000256" key="2">
    <source>
        <dbReference type="ARBA" id="ARBA00022485"/>
    </source>
</evidence>
<dbReference type="InterPro" id="IPR058240">
    <property type="entry name" value="rSAM_sf"/>
</dbReference>
<gene>
    <name evidence="8" type="primary">idnL4</name>
</gene>
<accession>A0A077KRB3</accession>
<dbReference type="SUPFAM" id="SSF102114">
    <property type="entry name" value="Radical SAM enzymes"/>
    <property type="match status" value="1"/>
</dbReference>
<dbReference type="SFLD" id="SFLDS00029">
    <property type="entry name" value="Radical_SAM"/>
    <property type="match status" value="1"/>
</dbReference>
<keyword evidence="2" id="KW-0004">4Fe-4S</keyword>
<dbReference type="InterPro" id="IPR003739">
    <property type="entry name" value="Lys_aminomutase/Glu_NH3_mut"/>
</dbReference>
<organism evidence="8">
    <name type="scientific">Streptomyces sp. ML694-90F3</name>
    <dbReference type="NCBI Taxonomy" id="1265536"/>
    <lineage>
        <taxon>Bacteria</taxon>
        <taxon>Bacillati</taxon>
        <taxon>Actinomycetota</taxon>
        <taxon>Actinomycetes</taxon>
        <taxon>Kitasatosporales</taxon>
        <taxon>Streptomycetaceae</taxon>
        <taxon>Streptomyces</taxon>
    </lineage>
</organism>
<comment type="cofactor">
    <cofactor evidence="1">
        <name>pyridoxal 5'-phosphate</name>
        <dbReference type="ChEBI" id="CHEBI:597326"/>
    </cofactor>
</comment>
<evidence type="ECO:0000256" key="7">
    <source>
        <dbReference type="ARBA" id="ARBA00023014"/>
    </source>
</evidence>
<evidence type="ECO:0000256" key="5">
    <source>
        <dbReference type="ARBA" id="ARBA00022898"/>
    </source>
</evidence>